<comment type="caution">
    <text evidence="10">The sequence shown here is derived from an EMBL/GenBank/DDBJ whole genome shotgun (WGS) entry which is preliminary data.</text>
</comment>
<comment type="catalytic activity">
    <reaction evidence="1 9">
        <text>D-alanyl-D-alanine + H2O = 2 D-alanine</text>
        <dbReference type="Rhea" id="RHEA:20661"/>
        <dbReference type="ChEBI" id="CHEBI:15377"/>
        <dbReference type="ChEBI" id="CHEBI:57416"/>
        <dbReference type="ChEBI" id="CHEBI:57822"/>
        <dbReference type="EC" id="3.4.13.22"/>
    </reaction>
</comment>
<evidence type="ECO:0000256" key="1">
    <source>
        <dbReference type="ARBA" id="ARBA00001362"/>
    </source>
</evidence>
<evidence type="ECO:0000256" key="5">
    <source>
        <dbReference type="ARBA" id="ARBA00022833"/>
    </source>
</evidence>
<evidence type="ECO:0000256" key="6">
    <source>
        <dbReference type="ARBA" id="ARBA00022997"/>
    </source>
</evidence>
<dbReference type="EMBL" id="JAPXIC010000032">
    <property type="protein sequence ID" value="MCZ4718671.1"/>
    <property type="molecule type" value="Genomic_DNA"/>
</dbReference>
<evidence type="ECO:0000256" key="9">
    <source>
        <dbReference type="PIRNR" id="PIRNR026671"/>
    </source>
</evidence>
<evidence type="ECO:0000256" key="4">
    <source>
        <dbReference type="ARBA" id="ARBA00022801"/>
    </source>
</evidence>
<keyword evidence="5" id="KW-0862">Zinc</keyword>
<evidence type="ECO:0000256" key="8">
    <source>
        <dbReference type="ARBA" id="ARBA00023316"/>
    </source>
</evidence>
<keyword evidence="4 9" id="KW-0378">Hydrolase</keyword>
<dbReference type="Proteomes" id="UP001071279">
    <property type="component" value="Unassembled WGS sequence"/>
</dbReference>
<keyword evidence="3" id="KW-0479">Metal-binding</keyword>
<comment type="function">
    <text evidence="9">Catalyzes hydrolysis of the D-alanyl-D-alanine dipeptide.</text>
</comment>
<keyword evidence="6 9" id="KW-0224">Dipeptidase</keyword>
<dbReference type="GO" id="GO:0006508">
    <property type="term" value="P:proteolysis"/>
    <property type="evidence" value="ECO:0007669"/>
    <property type="project" value="UniProtKB-KW"/>
</dbReference>
<dbReference type="SUPFAM" id="SSF55166">
    <property type="entry name" value="Hedgehog/DD-peptidase"/>
    <property type="match status" value="1"/>
</dbReference>
<sequence>MKKGPDINEKKINSISIRENNEPLVDLKEQQELAYGPPPDTLLTQNDYTKLRKTVYEKLCLAQKQLPNGWKFRIYEGLRSLNVQKILFDEHYSNLRLKNSNKSEEELFKEASLLIAPVSFFKGAPNIPPHSTGGAVDLEVIGSNGNLIDFGMAIKDWYKVDPDICETYSQNISAEVFQNRKILLDIMYEHDFVNYPREWWHFSYGDRLWAFLKGKQEAIYAGITSVNSHELDERCLRFSYDSTIT</sequence>
<gene>
    <name evidence="10" type="ORF">O6C86_05495</name>
</gene>
<dbReference type="InterPro" id="IPR009045">
    <property type="entry name" value="Zn_M74/Hedgehog-like"/>
</dbReference>
<evidence type="ECO:0000313" key="11">
    <source>
        <dbReference type="Proteomes" id="UP001071279"/>
    </source>
</evidence>
<dbReference type="Pfam" id="PF01427">
    <property type="entry name" value="Peptidase_M15"/>
    <property type="match status" value="1"/>
</dbReference>
<keyword evidence="2 9" id="KW-0645">Protease</keyword>
<evidence type="ECO:0000256" key="3">
    <source>
        <dbReference type="ARBA" id="ARBA00022723"/>
    </source>
</evidence>
<organism evidence="10 11">
    <name type="scientific">Legionella pneumophila</name>
    <dbReference type="NCBI Taxonomy" id="446"/>
    <lineage>
        <taxon>Bacteria</taxon>
        <taxon>Pseudomonadati</taxon>
        <taxon>Pseudomonadota</taxon>
        <taxon>Gammaproteobacteria</taxon>
        <taxon>Legionellales</taxon>
        <taxon>Legionellaceae</taxon>
        <taxon>Legionella</taxon>
    </lineage>
</organism>
<dbReference type="GO" id="GO:0008237">
    <property type="term" value="F:metallopeptidase activity"/>
    <property type="evidence" value="ECO:0007669"/>
    <property type="project" value="UniProtKB-KW"/>
</dbReference>
<dbReference type="PIRSF" id="PIRSF026671">
    <property type="entry name" value="AA_dipeptidase"/>
    <property type="match status" value="1"/>
</dbReference>
<evidence type="ECO:0000256" key="2">
    <source>
        <dbReference type="ARBA" id="ARBA00022670"/>
    </source>
</evidence>
<dbReference type="AlphaFoldDB" id="A0AAP3HE71"/>
<dbReference type="PANTHER" id="PTHR43126:SF2">
    <property type="entry name" value="D-ALANYL-D-ALANINE DIPEPTIDASE"/>
    <property type="match status" value="1"/>
</dbReference>
<accession>A0AAP3HE71</accession>
<dbReference type="PANTHER" id="PTHR43126">
    <property type="entry name" value="D-ALANYL-D-ALANINE DIPEPTIDASE"/>
    <property type="match status" value="1"/>
</dbReference>
<reference evidence="10" key="1">
    <citation type="submission" date="2022-12" db="EMBL/GenBank/DDBJ databases">
        <title>Comparative genomics of Legionella pneumophila isolates from the West Bank and Germany support molecular epidemiology of Legionnaires disease.</title>
        <authorList>
            <person name="Zayed A.R."/>
            <person name="Bitar D.M."/>
            <person name="Steinert M."/>
            <person name="Lueck C."/>
            <person name="Brettar I."/>
            <person name="Hoefle M.G."/>
            <person name="Bunk B."/>
        </authorList>
    </citation>
    <scope>NUCLEOTIDE SEQUENCE</scope>
    <source>
        <strain evidence="10">H23</strain>
    </source>
</reference>
<proteinExistence type="inferred from homology"/>
<dbReference type="RefSeq" id="WP_013101789.1">
    <property type="nucleotide sequence ID" value="NZ_CP114576.1"/>
</dbReference>
<dbReference type="GO" id="GO:0071555">
    <property type="term" value="P:cell wall organization"/>
    <property type="evidence" value="ECO:0007669"/>
    <property type="project" value="UniProtKB-KW"/>
</dbReference>
<dbReference type="GO" id="GO:0160237">
    <property type="term" value="F:D-Ala-D-Ala dipeptidase activity"/>
    <property type="evidence" value="ECO:0007669"/>
    <property type="project" value="UniProtKB-EC"/>
</dbReference>
<evidence type="ECO:0000313" key="10">
    <source>
        <dbReference type="EMBL" id="MCZ4718671.1"/>
    </source>
</evidence>
<dbReference type="EC" id="3.4.13.22" evidence="9"/>
<dbReference type="Gene3D" id="3.30.1380.10">
    <property type="match status" value="1"/>
</dbReference>
<protein>
    <recommendedName>
        <fullName evidence="9">D-alanyl-D-alanine dipeptidase</fullName>
        <shortName evidence="9">D-Ala-D-Ala dipeptidase</shortName>
        <ecNumber evidence="9">3.4.13.22</ecNumber>
    </recommendedName>
</protein>
<name>A0AAP3HE71_LEGPN</name>
<keyword evidence="7 9" id="KW-0482">Metalloprotease</keyword>
<keyword evidence="8 9" id="KW-0961">Cell wall biogenesis/degradation</keyword>
<comment type="similarity">
    <text evidence="9">Belongs to the peptidase M15D family.</text>
</comment>
<evidence type="ECO:0000256" key="7">
    <source>
        <dbReference type="ARBA" id="ARBA00023049"/>
    </source>
</evidence>
<dbReference type="GO" id="GO:0046872">
    <property type="term" value="F:metal ion binding"/>
    <property type="evidence" value="ECO:0007669"/>
    <property type="project" value="UniProtKB-KW"/>
</dbReference>
<dbReference type="InterPro" id="IPR000755">
    <property type="entry name" value="A_A_dipeptidase"/>
</dbReference>